<comment type="caution">
    <text evidence="2">The sequence shown here is derived from an EMBL/GenBank/DDBJ whole genome shotgun (WGS) entry which is preliminary data.</text>
</comment>
<sequence length="117" mass="12668">MASISQLDGTCSANCCNADGASDEPCATYDEPAVKPSFESSIERIDYASTEAPAELRTREPSDEPVLIPTKSRGYSEEPASKKIKVTPKKDNAKQITPEKTNYFGTSEGPMTNSEEK</sequence>
<organism evidence="2 3">
    <name type="scientific">Sporothrix stenoceras</name>
    <dbReference type="NCBI Taxonomy" id="5173"/>
    <lineage>
        <taxon>Eukaryota</taxon>
        <taxon>Fungi</taxon>
        <taxon>Dikarya</taxon>
        <taxon>Ascomycota</taxon>
        <taxon>Pezizomycotina</taxon>
        <taxon>Sordariomycetes</taxon>
        <taxon>Sordariomycetidae</taxon>
        <taxon>Ophiostomatales</taxon>
        <taxon>Ophiostomataceae</taxon>
        <taxon>Sporothrix</taxon>
    </lineage>
</organism>
<proteinExistence type="predicted"/>
<evidence type="ECO:0000313" key="3">
    <source>
        <dbReference type="Proteomes" id="UP001583186"/>
    </source>
</evidence>
<keyword evidence="3" id="KW-1185">Reference proteome</keyword>
<gene>
    <name evidence="2" type="ORF">Sste5346_007005</name>
</gene>
<accession>A0ABR3YVS6</accession>
<feature type="compositionally biased region" description="Polar residues" evidence="1">
    <location>
        <begin position="94"/>
        <end position="117"/>
    </location>
</feature>
<protein>
    <submittedName>
        <fullName evidence="2">Uncharacterized protein</fullName>
    </submittedName>
</protein>
<dbReference type="Proteomes" id="UP001583186">
    <property type="component" value="Unassembled WGS sequence"/>
</dbReference>
<evidence type="ECO:0000256" key="1">
    <source>
        <dbReference type="SAM" id="MobiDB-lite"/>
    </source>
</evidence>
<reference evidence="2 3" key="1">
    <citation type="journal article" date="2024" name="IMA Fungus">
        <title>IMA Genome - F19 : A genome assembly and annotation guide to empower mycologists, including annotated draft genome sequences of Ceratocystis pirilliformis, Diaporthe australafricana, Fusarium ophioides, Paecilomyces lecythidis, and Sporothrix stenoceras.</title>
        <authorList>
            <person name="Aylward J."/>
            <person name="Wilson A.M."/>
            <person name="Visagie C.M."/>
            <person name="Spraker J."/>
            <person name="Barnes I."/>
            <person name="Buitendag C."/>
            <person name="Ceriani C."/>
            <person name="Del Mar Angel L."/>
            <person name="du Plessis D."/>
            <person name="Fuchs T."/>
            <person name="Gasser K."/>
            <person name="Kramer D."/>
            <person name="Li W."/>
            <person name="Munsamy K."/>
            <person name="Piso A."/>
            <person name="Price J.L."/>
            <person name="Sonnekus B."/>
            <person name="Thomas C."/>
            <person name="van der Nest A."/>
            <person name="van Dijk A."/>
            <person name="van Heerden A."/>
            <person name="van Vuuren N."/>
            <person name="Yilmaz N."/>
            <person name="Duong T.A."/>
            <person name="van der Merwe N.A."/>
            <person name="Wingfield M.J."/>
            <person name="Wingfield B.D."/>
        </authorList>
    </citation>
    <scope>NUCLEOTIDE SEQUENCE [LARGE SCALE GENOMIC DNA]</scope>
    <source>
        <strain evidence="2 3">CMW 5346</strain>
    </source>
</reference>
<feature type="region of interest" description="Disordered" evidence="1">
    <location>
        <begin position="49"/>
        <end position="117"/>
    </location>
</feature>
<evidence type="ECO:0000313" key="2">
    <source>
        <dbReference type="EMBL" id="KAL1892495.1"/>
    </source>
</evidence>
<name>A0ABR3YVS6_9PEZI</name>
<dbReference type="EMBL" id="JAWCUI010000044">
    <property type="protein sequence ID" value="KAL1892495.1"/>
    <property type="molecule type" value="Genomic_DNA"/>
</dbReference>